<name>A0A059L6G2_9PSED</name>
<sequence length="41" mass="4673">MVLPIYFVSILLVAKMKIIHQHLNWSFLALYLVGSGVEQIS</sequence>
<protein>
    <submittedName>
        <fullName evidence="1">Uncharacterized protein</fullName>
    </submittedName>
</protein>
<proteinExistence type="predicted"/>
<organism evidence="1 2">
    <name type="scientific">Pseudomonas mandelii PD30</name>
    <dbReference type="NCBI Taxonomy" id="1419583"/>
    <lineage>
        <taxon>Bacteria</taxon>
        <taxon>Pseudomonadati</taxon>
        <taxon>Pseudomonadota</taxon>
        <taxon>Gammaproteobacteria</taxon>
        <taxon>Pseudomonadales</taxon>
        <taxon>Pseudomonadaceae</taxon>
        <taxon>Pseudomonas</taxon>
    </lineage>
</organism>
<reference evidence="1 2" key="1">
    <citation type="submission" date="2013-12" db="EMBL/GenBank/DDBJ databases">
        <authorList>
            <person name="Formusa P.A."/>
            <person name="Habash M."/>
            <person name="Lee H."/>
            <person name="Trevors J.T."/>
        </authorList>
    </citation>
    <scope>NUCLEOTIDE SEQUENCE [LARGE SCALE GENOMIC DNA]</scope>
    <source>
        <strain evidence="1 2">PD30</strain>
    </source>
</reference>
<dbReference type="AlphaFoldDB" id="A0A059L6G2"/>
<evidence type="ECO:0000313" key="1">
    <source>
        <dbReference type="EMBL" id="KDD69811.1"/>
    </source>
</evidence>
<evidence type="ECO:0000313" key="2">
    <source>
        <dbReference type="Proteomes" id="UP000026739"/>
    </source>
</evidence>
<dbReference type="EMBL" id="AZQQ01000065">
    <property type="protein sequence ID" value="KDD69811.1"/>
    <property type="molecule type" value="Genomic_DNA"/>
</dbReference>
<comment type="caution">
    <text evidence="1">The sequence shown here is derived from an EMBL/GenBank/DDBJ whole genome shotgun (WGS) entry which is preliminary data.</text>
</comment>
<dbReference type="Proteomes" id="UP000026739">
    <property type="component" value="Unassembled WGS sequence"/>
</dbReference>
<accession>A0A059L6G2</accession>
<gene>
    <name evidence="1" type="ORF">V466_07780</name>
</gene>